<keyword evidence="7" id="KW-0206">Cytoskeleton</keyword>
<evidence type="ECO:0000256" key="4">
    <source>
        <dbReference type="ARBA" id="ARBA00013508"/>
    </source>
</evidence>
<evidence type="ECO:0000313" key="12">
    <source>
        <dbReference type="Proteomes" id="UP000694397"/>
    </source>
</evidence>
<feature type="compositionally biased region" description="Basic residues" evidence="10">
    <location>
        <begin position="116"/>
        <end position="127"/>
    </location>
</feature>
<dbReference type="GO" id="GO:0046600">
    <property type="term" value="P:negative regulation of centriole replication"/>
    <property type="evidence" value="ECO:0007669"/>
    <property type="project" value="InterPro"/>
</dbReference>
<protein>
    <recommendedName>
        <fullName evidence="4">Nuclear protein MDM1</fullName>
    </recommendedName>
</protein>
<comment type="similarity">
    <text evidence="3">Belongs to the MDM1 family.</text>
</comment>
<evidence type="ECO:0000256" key="8">
    <source>
        <dbReference type="ARBA" id="ARBA00023242"/>
    </source>
</evidence>
<reference evidence="11" key="3">
    <citation type="submission" date="2025-09" db="UniProtKB">
        <authorList>
            <consortium name="Ensembl"/>
        </authorList>
    </citation>
    <scope>IDENTIFICATION</scope>
</reference>
<keyword evidence="6" id="KW-0493">Microtubule</keyword>
<keyword evidence="12" id="KW-1185">Reference proteome</keyword>
<gene>
    <name evidence="11" type="primary">MDM1</name>
    <name evidence="11" type="synonym">mdm1</name>
</gene>
<dbReference type="GO" id="GO:0005814">
    <property type="term" value="C:centriole"/>
    <property type="evidence" value="ECO:0007669"/>
    <property type="project" value="UniProtKB-SubCell"/>
</dbReference>
<feature type="region of interest" description="Disordered" evidence="10">
    <location>
        <begin position="48"/>
        <end position="82"/>
    </location>
</feature>
<dbReference type="PANTHER" id="PTHR32078:SF1">
    <property type="entry name" value="NUCLEAR PROTEIN MDM1"/>
    <property type="match status" value="1"/>
</dbReference>
<evidence type="ECO:0000256" key="6">
    <source>
        <dbReference type="ARBA" id="ARBA00022701"/>
    </source>
</evidence>
<evidence type="ECO:0000313" key="11">
    <source>
        <dbReference type="Ensembl" id="ENSSFOP00015026020.2"/>
    </source>
</evidence>
<dbReference type="GeneTree" id="ENSGT00390000004106"/>
<dbReference type="Pfam" id="PF15501">
    <property type="entry name" value="MDM1"/>
    <property type="match status" value="2"/>
</dbReference>
<dbReference type="GO" id="GO:0005874">
    <property type="term" value="C:microtubule"/>
    <property type="evidence" value="ECO:0007669"/>
    <property type="project" value="UniProtKB-KW"/>
</dbReference>
<evidence type="ECO:0000256" key="9">
    <source>
        <dbReference type="ARBA" id="ARBA00045771"/>
    </source>
</evidence>
<dbReference type="GO" id="GO:0008017">
    <property type="term" value="F:microtubule binding"/>
    <property type="evidence" value="ECO:0007669"/>
    <property type="project" value="InterPro"/>
</dbReference>
<evidence type="ECO:0000256" key="2">
    <source>
        <dbReference type="ARBA" id="ARBA00004123"/>
    </source>
</evidence>
<dbReference type="InterPro" id="IPR029136">
    <property type="entry name" value="MDM1"/>
</dbReference>
<dbReference type="Ensembl" id="ENSSFOT00015026312.2">
    <property type="protein sequence ID" value="ENSSFOP00015026020.2"/>
    <property type="gene ID" value="ENSSFOG00015016724.2"/>
</dbReference>
<dbReference type="PANTHER" id="PTHR32078">
    <property type="entry name" value="NUCLEAR PROTEIN MDM1"/>
    <property type="match status" value="1"/>
</dbReference>
<feature type="region of interest" description="Disordered" evidence="10">
    <location>
        <begin position="98"/>
        <end position="131"/>
    </location>
</feature>
<evidence type="ECO:0000256" key="5">
    <source>
        <dbReference type="ARBA" id="ARBA00022490"/>
    </source>
</evidence>
<accession>A0A8C9RYL0</accession>
<proteinExistence type="inferred from homology"/>
<dbReference type="GO" id="GO:0005634">
    <property type="term" value="C:nucleus"/>
    <property type="evidence" value="ECO:0007669"/>
    <property type="project" value="UniProtKB-SubCell"/>
</dbReference>
<keyword evidence="8" id="KW-0539">Nucleus</keyword>
<evidence type="ECO:0000256" key="3">
    <source>
        <dbReference type="ARBA" id="ARBA00010494"/>
    </source>
</evidence>
<dbReference type="AlphaFoldDB" id="A0A8C9RYL0"/>
<evidence type="ECO:0000256" key="7">
    <source>
        <dbReference type="ARBA" id="ARBA00023212"/>
    </source>
</evidence>
<evidence type="ECO:0000256" key="10">
    <source>
        <dbReference type="SAM" id="MobiDB-lite"/>
    </source>
</evidence>
<sequence>MCLLVVVSVMLPGITKEPQFLSKKKVPLHRPQVSRSLECKELVDPQWHPQDLEVHRPSPPLAETPERPGNSREPQASLASRGLQPPEILSTHHALDALPHLTPPEPEEPKQLPGPKVHRGLRTRAGFRTKDHKGGLYSSEYQRQFLWKAPAVSSPLLAAEQVLTPYFSHGNKIFFLLIPPFKTDPLILESEYRRNFRGSPPPQGPRLHRDLEDREGALFQSENVSPESAAKVVSSWSTVVFLQKLKTEYNSNYRSPLQYRYKDGIWMKALIFGTTADMSGFQVRELREKAEAYRKRAWGTHFSRDHLSQILSEHNQLWEASTTSSAVMDLHGSSPLHALDLASQRNSVGDGMDQGLHDVATLPVQKRLAWEDATKGDGPELKSQLEREQEKEKQHSEKQEEEVINKQDTDNEYHLSLESISDTSRDEGRVPTPKLKTIAVVPRTHHDLTTPVTGGAILVSPLKLKDPQSNFQRSETPLGRAFKHVSQTSIHQEPGRVLQVSPAVGLSTLDPIPLREDFLETELHPEDPPAPCHDRSFQKHNGCGPSHLSITAPAVRIQGKLRDPEFQHNEGKERMLELQINFENLMSLISSMSAASCSFASQVLARAQKRKEDFWGKN</sequence>
<dbReference type="Proteomes" id="UP000694397">
    <property type="component" value="Chromosome 24"/>
</dbReference>
<name>A0A8C9RYL0_SCLFO</name>
<reference evidence="11 12" key="1">
    <citation type="submission" date="2019-04" db="EMBL/GenBank/DDBJ databases">
        <authorList>
            <consortium name="Wellcome Sanger Institute Data Sharing"/>
        </authorList>
    </citation>
    <scope>NUCLEOTIDE SEQUENCE [LARGE SCALE GENOMIC DNA]</scope>
</reference>
<keyword evidence="5" id="KW-0963">Cytoplasm</keyword>
<reference evidence="11" key="2">
    <citation type="submission" date="2025-08" db="UniProtKB">
        <authorList>
            <consortium name="Ensembl"/>
        </authorList>
    </citation>
    <scope>IDENTIFICATION</scope>
</reference>
<organism evidence="11 12">
    <name type="scientific">Scleropages formosus</name>
    <name type="common">Asian bonytongue</name>
    <name type="synonym">Osteoglossum formosum</name>
    <dbReference type="NCBI Taxonomy" id="113540"/>
    <lineage>
        <taxon>Eukaryota</taxon>
        <taxon>Metazoa</taxon>
        <taxon>Chordata</taxon>
        <taxon>Craniata</taxon>
        <taxon>Vertebrata</taxon>
        <taxon>Euteleostomi</taxon>
        <taxon>Actinopterygii</taxon>
        <taxon>Neopterygii</taxon>
        <taxon>Teleostei</taxon>
        <taxon>Osteoglossocephala</taxon>
        <taxon>Osteoglossomorpha</taxon>
        <taxon>Osteoglossiformes</taxon>
        <taxon>Osteoglossidae</taxon>
        <taxon>Scleropages</taxon>
    </lineage>
</organism>
<feature type="region of interest" description="Disordered" evidence="10">
    <location>
        <begin position="370"/>
        <end position="413"/>
    </location>
</feature>
<evidence type="ECO:0000256" key="1">
    <source>
        <dbReference type="ARBA" id="ARBA00004114"/>
    </source>
</evidence>
<comment type="subcellular location">
    <subcellularLocation>
        <location evidence="1">Cytoplasm</location>
        <location evidence="1">Cytoskeleton</location>
        <location evidence="1">Microtubule organizing center</location>
        <location evidence="1">Centrosome</location>
        <location evidence="1">Centriole</location>
    </subcellularLocation>
    <subcellularLocation>
        <location evidence="2">Nucleus</location>
    </subcellularLocation>
</comment>
<dbReference type="OrthoDB" id="9999940at2759"/>
<comment type="function">
    <text evidence="9">Microtubule-binding protein that negatively regulates centriole duplication. Binds to and stabilizes microtubules.</text>
</comment>